<protein>
    <submittedName>
        <fullName evidence="1">Uncharacterized protein</fullName>
    </submittedName>
</protein>
<organism evidence="1 2">
    <name type="scientific">Sediminicola luteus</name>
    <dbReference type="NCBI Taxonomy" id="319238"/>
    <lineage>
        <taxon>Bacteria</taxon>
        <taxon>Pseudomonadati</taxon>
        <taxon>Bacteroidota</taxon>
        <taxon>Flavobacteriia</taxon>
        <taxon>Flavobacteriales</taxon>
        <taxon>Flavobacteriaceae</taxon>
        <taxon>Sediminicola</taxon>
    </lineage>
</organism>
<name>A0A2A4G871_9FLAO</name>
<evidence type="ECO:0000313" key="2">
    <source>
        <dbReference type="Proteomes" id="UP000219559"/>
    </source>
</evidence>
<dbReference type="OrthoDB" id="1493875at2"/>
<comment type="caution">
    <text evidence="1">The sequence shown here is derived from an EMBL/GenBank/DDBJ whole genome shotgun (WGS) entry which is preliminary data.</text>
</comment>
<keyword evidence="2" id="KW-1185">Reference proteome</keyword>
<gene>
    <name evidence="1" type="ORF">B7P33_08685</name>
</gene>
<dbReference type="Pfam" id="PF26622">
    <property type="entry name" value="DUF8199"/>
    <property type="match status" value="1"/>
</dbReference>
<proteinExistence type="predicted"/>
<reference evidence="1 2" key="1">
    <citation type="submission" date="2017-04" db="EMBL/GenBank/DDBJ databases">
        <title>A new member of the family Flavobacteriaceae isolated from ascidians.</title>
        <authorList>
            <person name="Chen L."/>
        </authorList>
    </citation>
    <scope>NUCLEOTIDE SEQUENCE [LARGE SCALE GENOMIC DNA]</scope>
    <source>
        <strain evidence="1 2">HQA918</strain>
    </source>
</reference>
<dbReference type="Proteomes" id="UP000219559">
    <property type="component" value="Unassembled WGS sequence"/>
</dbReference>
<dbReference type="NCBIfam" id="NF047658">
    <property type="entry name" value="HYC_CC_PP"/>
    <property type="match status" value="1"/>
</dbReference>
<dbReference type="EMBL" id="NBWU01000003">
    <property type="protein sequence ID" value="PCE64621.1"/>
    <property type="molecule type" value="Genomic_DNA"/>
</dbReference>
<dbReference type="InterPro" id="IPR058512">
    <property type="entry name" value="DUF8199"/>
</dbReference>
<accession>A0A2A4G871</accession>
<sequence length="126" mass="14420">MAIVVLFSTMSFTLEMHFCGDTLVDTAIFKAAKSCGMDMQVSTPDTDCNVEKKNCCSDRQLAIDGQDELKVSNASFTFFQQLFVTSFVYSYRLLFVDEVTNQTPYREYKPPLVVKDIYKLDETYLI</sequence>
<dbReference type="AlphaFoldDB" id="A0A2A4G871"/>
<evidence type="ECO:0000313" key="1">
    <source>
        <dbReference type="EMBL" id="PCE64621.1"/>
    </source>
</evidence>
<dbReference type="InterPro" id="IPR058060">
    <property type="entry name" value="HYC_CC_PP"/>
</dbReference>
<dbReference type="RefSeq" id="WP_097440776.1">
    <property type="nucleotide sequence ID" value="NZ_KZ300476.1"/>
</dbReference>